<evidence type="ECO:0000256" key="1">
    <source>
        <dbReference type="SAM" id="Phobius"/>
    </source>
</evidence>
<dbReference type="RefSeq" id="WP_248251573.1">
    <property type="nucleotide sequence ID" value="NZ_JAIWJX010000002.1"/>
</dbReference>
<keyword evidence="3" id="KW-1185">Reference proteome</keyword>
<dbReference type="AlphaFoldDB" id="A0A9X2BFQ7"/>
<reference evidence="2" key="1">
    <citation type="submission" date="2021-09" db="EMBL/GenBank/DDBJ databases">
        <title>Genome analysis of Fictibacillus sp. KIGAM418 isolated from marine sediment.</title>
        <authorList>
            <person name="Seo M.-J."/>
            <person name="Cho E.-S."/>
            <person name="Hwang C.Y."/>
        </authorList>
    </citation>
    <scope>NUCLEOTIDE SEQUENCE</scope>
    <source>
        <strain evidence="2">KIGAM418</strain>
    </source>
</reference>
<evidence type="ECO:0008006" key="4">
    <source>
        <dbReference type="Google" id="ProtNLM"/>
    </source>
</evidence>
<feature type="transmembrane region" description="Helical" evidence="1">
    <location>
        <begin position="152"/>
        <end position="173"/>
    </location>
</feature>
<gene>
    <name evidence="2" type="ORF">LCY76_04220</name>
</gene>
<accession>A0A9X2BFQ7</accession>
<name>A0A9X2BFQ7_9BACL</name>
<feature type="transmembrane region" description="Helical" evidence="1">
    <location>
        <begin position="221"/>
        <end position="239"/>
    </location>
</feature>
<feature type="transmembrane region" description="Helical" evidence="1">
    <location>
        <begin position="194"/>
        <end position="215"/>
    </location>
</feature>
<proteinExistence type="predicted"/>
<comment type="caution">
    <text evidence="2">The sequence shown here is derived from an EMBL/GenBank/DDBJ whole genome shotgun (WGS) entry which is preliminary data.</text>
</comment>
<keyword evidence="1" id="KW-0472">Membrane</keyword>
<evidence type="ECO:0000313" key="3">
    <source>
        <dbReference type="Proteomes" id="UP001139011"/>
    </source>
</evidence>
<feature type="transmembrane region" description="Helical" evidence="1">
    <location>
        <begin position="6"/>
        <end position="27"/>
    </location>
</feature>
<feature type="transmembrane region" description="Helical" evidence="1">
    <location>
        <begin position="96"/>
        <end position="119"/>
    </location>
</feature>
<organism evidence="2 3">
    <name type="scientific">Fictibacillus marinisediminis</name>
    <dbReference type="NCBI Taxonomy" id="2878389"/>
    <lineage>
        <taxon>Bacteria</taxon>
        <taxon>Bacillati</taxon>
        <taxon>Bacillota</taxon>
        <taxon>Bacilli</taxon>
        <taxon>Bacillales</taxon>
        <taxon>Fictibacillaceae</taxon>
        <taxon>Fictibacillus</taxon>
    </lineage>
</organism>
<keyword evidence="1" id="KW-0812">Transmembrane</keyword>
<dbReference type="Proteomes" id="UP001139011">
    <property type="component" value="Unassembled WGS sequence"/>
</dbReference>
<sequence>MILSKNKNPFCFFTLSILIILCHFSLYRLEFMVPLPKNIALATLFDFMIVIPLLSYVFIIRKRYSIKYVPLVVIAGCWLAKMIVPAQKLPQTNGFSYLLFSIEGILIIYELCILFYTAITLIKAVSAVRGGEPISAYFNNRMRQTLSLRMTMTRTMECILTEMTVLYYAFFSWKKKEKRLRGQIFTYHKKTAAIAFRFMLIHALLTESIGFHYLLMQWNGLAAWAFLLLNVYTILFFLGDIQAIRYCPFVLNEKELVLQSGLAKSLTIAVSNIQSIERYTGPETLTKVEEKRTFDAVLQEFAKEKPAFEIKLIKPETVRMVFGFTKQVDTVHLSVDDGQIFFEVLRGLVENQHESR</sequence>
<evidence type="ECO:0000313" key="2">
    <source>
        <dbReference type="EMBL" id="MCK6255808.1"/>
    </source>
</evidence>
<feature type="transmembrane region" description="Helical" evidence="1">
    <location>
        <begin position="39"/>
        <end position="59"/>
    </location>
</feature>
<dbReference type="EMBL" id="JAIWJX010000002">
    <property type="protein sequence ID" value="MCK6255808.1"/>
    <property type="molecule type" value="Genomic_DNA"/>
</dbReference>
<protein>
    <recommendedName>
        <fullName evidence="4">Beta-carotene 15,15'-monooxygenase</fullName>
    </recommendedName>
</protein>
<keyword evidence="1" id="KW-1133">Transmembrane helix</keyword>